<proteinExistence type="predicted"/>
<dbReference type="InterPro" id="IPR036411">
    <property type="entry name" value="TorD-like_sf"/>
</dbReference>
<dbReference type="InterPro" id="IPR003765">
    <property type="entry name" value="NO3_reductase_chaperone_NarJ"/>
</dbReference>
<dbReference type="InterPro" id="IPR020945">
    <property type="entry name" value="DMSO/NO3_reduct_chaperone"/>
</dbReference>
<dbReference type="GO" id="GO:0051131">
    <property type="term" value="P:chaperone-mediated protein complex assembly"/>
    <property type="evidence" value="ECO:0007669"/>
    <property type="project" value="InterPro"/>
</dbReference>
<reference evidence="2" key="1">
    <citation type="submission" date="2018-06" db="EMBL/GenBank/DDBJ databases">
        <authorList>
            <person name="Zhirakovskaya E."/>
        </authorList>
    </citation>
    <scope>NUCLEOTIDE SEQUENCE</scope>
</reference>
<dbReference type="EMBL" id="UOGL01000521">
    <property type="protein sequence ID" value="VAX41218.1"/>
    <property type="molecule type" value="Genomic_DNA"/>
</dbReference>
<dbReference type="GO" id="GO:0051082">
    <property type="term" value="F:unfolded protein binding"/>
    <property type="evidence" value="ECO:0007669"/>
    <property type="project" value="InterPro"/>
</dbReference>
<dbReference type="AlphaFoldDB" id="A0A3B1DY95"/>
<protein>
    <recommendedName>
        <fullName evidence="3">Nitrate reductase</fullName>
    </recommendedName>
</protein>
<keyword evidence="1" id="KW-0534">Nitrate assimilation</keyword>
<evidence type="ECO:0000256" key="1">
    <source>
        <dbReference type="ARBA" id="ARBA00023063"/>
    </source>
</evidence>
<dbReference type="GO" id="GO:0042128">
    <property type="term" value="P:nitrate assimilation"/>
    <property type="evidence" value="ECO:0007669"/>
    <property type="project" value="UniProtKB-KW"/>
</dbReference>
<dbReference type="PANTHER" id="PTHR43680">
    <property type="entry name" value="NITRATE REDUCTASE MOLYBDENUM COFACTOR ASSEMBLY CHAPERONE"/>
    <property type="match status" value="1"/>
</dbReference>
<dbReference type="PANTHER" id="PTHR43680:SF2">
    <property type="entry name" value="NITRATE REDUCTASE MOLYBDENUM COFACTOR ASSEMBLY CHAPERONE NARJ"/>
    <property type="match status" value="1"/>
</dbReference>
<sequence length="234" mass="26419">MIHREKTLHAFARLLSYPTEEYIQSAELLYVIFSSEMPEAATKMATFGDAMSPLCLNEQEELFASTFDINPPCALEVGWHLFGEEHLRGQFLVRMREEIRRYNLPESAELPDHMLHVLAVIAAMPNDEAIRLVHSCIFSALKKMEEALKETETSYGLVISALSLFLVHEFGEPEIDEHPDHLDFVNGQPQFSDDPLHAYPMPNSGCSSNLVEFVPLHIDYHSNHSSIPTGEGHG</sequence>
<dbReference type="SUPFAM" id="SSF89155">
    <property type="entry name" value="TorD-like"/>
    <property type="match status" value="1"/>
</dbReference>
<evidence type="ECO:0000313" key="2">
    <source>
        <dbReference type="EMBL" id="VAX41218.1"/>
    </source>
</evidence>
<dbReference type="GO" id="GO:0016530">
    <property type="term" value="F:metallochaperone activity"/>
    <property type="evidence" value="ECO:0007669"/>
    <property type="project" value="TreeGrafter"/>
</dbReference>
<name>A0A3B1DY95_9ZZZZ</name>
<gene>
    <name evidence="2" type="ORF">MNBD_PLANCTO02-425</name>
</gene>
<organism evidence="2">
    <name type="scientific">hydrothermal vent metagenome</name>
    <dbReference type="NCBI Taxonomy" id="652676"/>
    <lineage>
        <taxon>unclassified sequences</taxon>
        <taxon>metagenomes</taxon>
        <taxon>ecological metagenomes</taxon>
    </lineage>
</organism>
<accession>A0A3B1DY95</accession>
<dbReference type="Pfam" id="PF02613">
    <property type="entry name" value="Nitrate_red_del"/>
    <property type="match status" value="1"/>
</dbReference>
<evidence type="ECO:0008006" key="3">
    <source>
        <dbReference type="Google" id="ProtNLM"/>
    </source>
</evidence>